<keyword evidence="1" id="KW-0732">Signal</keyword>
<dbReference type="KEGG" id="mbry:B1812_18120"/>
<keyword evidence="3" id="KW-1185">Reference proteome</keyword>
<gene>
    <name evidence="2" type="ORF">B1812_18120</name>
</gene>
<proteinExistence type="predicted"/>
<name>A0A1W6N1S2_9HYPH</name>
<protein>
    <recommendedName>
        <fullName evidence="4">Outer membrane assembly lipoprotein YfiO</fullName>
    </recommendedName>
</protein>
<feature type="chain" id="PRO_5012551941" description="Outer membrane assembly lipoprotein YfiO" evidence="1">
    <location>
        <begin position="23"/>
        <end position="697"/>
    </location>
</feature>
<accession>A0A1W6N1S2</accession>
<dbReference type="Proteomes" id="UP000193978">
    <property type="component" value="Chromosome"/>
</dbReference>
<feature type="signal peptide" evidence="1">
    <location>
        <begin position="1"/>
        <end position="22"/>
    </location>
</feature>
<dbReference type="AlphaFoldDB" id="A0A1W6N1S2"/>
<evidence type="ECO:0000256" key="1">
    <source>
        <dbReference type="SAM" id="SignalP"/>
    </source>
</evidence>
<evidence type="ECO:0000313" key="3">
    <source>
        <dbReference type="Proteomes" id="UP000193978"/>
    </source>
</evidence>
<organism evidence="2 3">
    <name type="scientific">Methylocystis bryophila</name>
    <dbReference type="NCBI Taxonomy" id="655015"/>
    <lineage>
        <taxon>Bacteria</taxon>
        <taxon>Pseudomonadati</taxon>
        <taxon>Pseudomonadota</taxon>
        <taxon>Alphaproteobacteria</taxon>
        <taxon>Hyphomicrobiales</taxon>
        <taxon>Methylocystaceae</taxon>
        <taxon>Methylocystis</taxon>
    </lineage>
</organism>
<reference evidence="2 3" key="1">
    <citation type="submission" date="2017-02" db="EMBL/GenBank/DDBJ databases">
        <authorList>
            <person name="Peterson S.W."/>
        </authorList>
    </citation>
    <scope>NUCLEOTIDE SEQUENCE [LARGE SCALE GENOMIC DNA]</scope>
    <source>
        <strain evidence="2 3">S285</strain>
    </source>
</reference>
<evidence type="ECO:0008006" key="4">
    <source>
        <dbReference type="Google" id="ProtNLM"/>
    </source>
</evidence>
<dbReference type="InterPro" id="IPR011990">
    <property type="entry name" value="TPR-like_helical_dom_sf"/>
</dbReference>
<evidence type="ECO:0000313" key="2">
    <source>
        <dbReference type="EMBL" id="ARN83769.1"/>
    </source>
</evidence>
<dbReference type="STRING" id="655015.B1812_18120"/>
<sequence>MSRLGALPALLLLPLDAAKACAGGGDTGPIWTLDHKAYASDSGLPFLSPGNDSRINLQLLMLDAASRRIAPQAPAADLGPDLNASGLFDLSDLDTACGRPPRRPDSVPAADGEGSRCLSLEAGKRAFVEAAREERGLSDGERAALIEARNGLTSSCDEKGAKSSPAEDALAKIAKPSETAREFAAYLAGAKAFYDGAFDAALTQFASLAKSRNAWLNETARYMSGRALLNKAQIGAFAEFDGTAEPKVSDKASLDAAENAFKAYISDYPKGRYAASAQGLLRRVSWLARDKAKLGAEYAALISQAGAARSASALPDLADEIDLKFLGEKGESPDPNLLAVRDLMRMRASGKGKPDFPDQELEAQAKDFTGRAALFDYLKAARAYYVDGDSQQALKLLGEPAPGPLSSPYLAFSRETLRGQALMASGQYERAVEQWRRLLPLADDPWRKEAVELGLAMSWERLGTVNKVFLPGTRIASPRIRALLLRYVAGPILLRMAVENPETTPAERRLARVVLLFKEATHGQYGNFLQDYNAEGLSRDEVEGRSLADAYKSTTLLWPGTKTPYPCPDLRDVVKELSANANSSHGLLCLGEFIRVADLDGFESVHPPAEELGGTKPIFPGEPFSRGEVYKKLVSEASTPERDKAYALFRLVNCYAPAGNNTCGGTDVDLAQRKAWHDELKSRYGATPWAKSLKFYW</sequence>
<dbReference type="OrthoDB" id="5583261at2"/>
<dbReference type="EMBL" id="CP019948">
    <property type="protein sequence ID" value="ARN83769.1"/>
    <property type="molecule type" value="Genomic_DNA"/>
</dbReference>
<dbReference type="Gene3D" id="1.25.40.10">
    <property type="entry name" value="Tetratricopeptide repeat domain"/>
    <property type="match status" value="1"/>
</dbReference>